<accession>A0A365HA98</accession>
<dbReference type="PANTHER" id="PTHR34109:SF1">
    <property type="entry name" value="VOC DOMAIN-CONTAINING PROTEIN"/>
    <property type="match status" value="1"/>
</dbReference>
<proteinExistence type="predicted"/>
<dbReference type="InterPro" id="IPR004360">
    <property type="entry name" value="Glyas_Fos-R_dOase_dom"/>
</dbReference>
<dbReference type="Proteomes" id="UP000251891">
    <property type="component" value="Unassembled WGS sequence"/>
</dbReference>
<name>A0A365HA98_9ACTN</name>
<dbReference type="RefSeq" id="WP_111863402.1">
    <property type="nucleotide sequence ID" value="NZ_QLYX01000002.1"/>
</dbReference>
<organism evidence="2 3">
    <name type="scientific">Actinomadura craniellae</name>
    <dbReference type="NCBI Taxonomy" id="2231787"/>
    <lineage>
        <taxon>Bacteria</taxon>
        <taxon>Bacillati</taxon>
        <taxon>Actinomycetota</taxon>
        <taxon>Actinomycetes</taxon>
        <taxon>Streptosporangiales</taxon>
        <taxon>Thermomonosporaceae</taxon>
        <taxon>Actinomadura</taxon>
    </lineage>
</organism>
<dbReference type="PROSITE" id="PS51819">
    <property type="entry name" value="VOC"/>
    <property type="match status" value="1"/>
</dbReference>
<dbReference type="Pfam" id="PF00903">
    <property type="entry name" value="Glyoxalase"/>
    <property type="match status" value="1"/>
</dbReference>
<dbReference type="InterPro" id="IPR029068">
    <property type="entry name" value="Glyas_Bleomycin-R_OHBP_Dase"/>
</dbReference>
<evidence type="ECO:0000259" key="1">
    <source>
        <dbReference type="PROSITE" id="PS51819"/>
    </source>
</evidence>
<dbReference type="Gene3D" id="3.30.720.110">
    <property type="match status" value="1"/>
</dbReference>
<reference evidence="2 3" key="1">
    <citation type="submission" date="2018-06" db="EMBL/GenBank/DDBJ databases">
        <title>Actinomadura craniellae sp. nov. isolated from marine sponge Craniella sp.</title>
        <authorList>
            <person name="Li L."/>
            <person name="Xu Q.H."/>
            <person name="Lin H.W."/>
            <person name="Lu Y.H."/>
        </authorList>
    </citation>
    <scope>NUCLEOTIDE SEQUENCE [LARGE SCALE GENOMIC DNA]</scope>
    <source>
        <strain evidence="2 3">LHW63021</strain>
    </source>
</reference>
<evidence type="ECO:0000313" key="2">
    <source>
        <dbReference type="EMBL" id="RAY16060.1"/>
    </source>
</evidence>
<comment type="caution">
    <text evidence="2">The sequence shown here is derived from an EMBL/GenBank/DDBJ whole genome shotgun (WGS) entry which is preliminary data.</text>
</comment>
<dbReference type="OrthoDB" id="9806868at2"/>
<dbReference type="Gene3D" id="3.30.720.120">
    <property type="match status" value="1"/>
</dbReference>
<dbReference type="EMBL" id="QLYX01000002">
    <property type="protein sequence ID" value="RAY16060.1"/>
    <property type="molecule type" value="Genomic_DNA"/>
</dbReference>
<keyword evidence="3" id="KW-1185">Reference proteome</keyword>
<dbReference type="PANTHER" id="PTHR34109">
    <property type="entry name" value="BNAUNNG04460D PROTEIN-RELATED"/>
    <property type="match status" value="1"/>
</dbReference>
<gene>
    <name evidence="2" type="ORF">DPM19_03750</name>
</gene>
<protein>
    <submittedName>
        <fullName evidence="2">Bleomycin resistance protein</fullName>
    </submittedName>
</protein>
<dbReference type="InterPro" id="IPR037523">
    <property type="entry name" value="VOC_core"/>
</dbReference>
<dbReference type="AlphaFoldDB" id="A0A365HA98"/>
<feature type="domain" description="VOC" evidence="1">
    <location>
        <begin position="7"/>
        <end position="118"/>
    </location>
</feature>
<dbReference type="SUPFAM" id="SSF54593">
    <property type="entry name" value="Glyoxalase/Bleomycin resistance protein/Dihydroxybiphenyl dioxygenase"/>
    <property type="match status" value="1"/>
</dbReference>
<sequence length="120" mass="13582">MSEQTRRTMYPLLRYEDPEKAIGWLEKAFGLTPHSVHRDDDGTIAHAEMIYDTGILMLGGADMEVGSIYIAVDDPDAHHDRAKAAGAEIIRELTDQPYGSRDYACRDLEGNTWYFGTYRP</sequence>
<evidence type="ECO:0000313" key="3">
    <source>
        <dbReference type="Proteomes" id="UP000251891"/>
    </source>
</evidence>